<comment type="caution">
    <text evidence="4">The sequence shown here is derived from an EMBL/GenBank/DDBJ whole genome shotgun (WGS) entry which is preliminary data.</text>
</comment>
<dbReference type="InterPro" id="IPR020806">
    <property type="entry name" value="PKS_PP-bd"/>
</dbReference>
<dbReference type="PROSITE" id="PS50075">
    <property type="entry name" value="CARRIER"/>
    <property type="match status" value="1"/>
</dbReference>
<dbReference type="InterPro" id="IPR000873">
    <property type="entry name" value="AMP-dep_synth/lig_dom"/>
</dbReference>
<dbReference type="STRING" id="101127.A0A1X2GIU0"/>
<dbReference type="PANTHER" id="PTHR43439:SF2">
    <property type="entry name" value="ENZYME, PUTATIVE (JCVI)-RELATED"/>
    <property type="match status" value="1"/>
</dbReference>
<keyword evidence="2" id="KW-0597">Phosphoprotein</keyword>
<dbReference type="AlphaFoldDB" id="A0A1X2GIU0"/>
<organism evidence="4 5">
    <name type="scientific">Hesseltinella vesiculosa</name>
    <dbReference type="NCBI Taxonomy" id="101127"/>
    <lineage>
        <taxon>Eukaryota</taxon>
        <taxon>Fungi</taxon>
        <taxon>Fungi incertae sedis</taxon>
        <taxon>Mucoromycota</taxon>
        <taxon>Mucoromycotina</taxon>
        <taxon>Mucoromycetes</taxon>
        <taxon>Mucorales</taxon>
        <taxon>Cunninghamellaceae</taxon>
        <taxon>Hesseltinella</taxon>
    </lineage>
</organism>
<dbReference type="SUPFAM" id="SSF47336">
    <property type="entry name" value="ACP-like"/>
    <property type="match status" value="1"/>
</dbReference>
<feature type="non-terminal residue" evidence="4">
    <location>
        <position position="990"/>
    </location>
</feature>
<dbReference type="Gene3D" id="3.40.50.12780">
    <property type="entry name" value="N-terminal domain of ligase-like"/>
    <property type="match status" value="1"/>
</dbReference>
<keyword evidence="5" id="KW-1185">Reference proteome</keyword>
<proteinExistence type="predicted"/>
<dbReference type="Gene3D" id="3.40.50.720">
    <property type="entry name" value="NAD(P)-binding Rossmann-like Domain"/>
    <property type="match status" value="1"/>
</dbReference>
<evidence type="ECO:0000256" key="1">
    <source>
        <dbReference type="ARBA" id="ARBA00022450"/>
    </source>
</evidence>
<dbReference type="SUPFAM" id="SSF51735">
    <property type="entry name" value="NAD(P)-binding Rossmann-fold domains"/>
    <property type="match status" value="1"/>
</dbReference>
<evidence type="ECO:0000313" key="4">
    <source>
        <dbReference type="EMBL" id="ORX54039.1"/>
    </source>
</evidence>
<sequence>VSILSDQCIDFPIWIFAFLRLKVTTMCMSPRNSAPAMDHLLKETHCTLILAHPKYGSVASEVAQNAAHPCHVLAMEPLDMKALTNAKLDGVDQLPMAQPTDTEEISMIIHSSGSTNFPKPIHFSDRYVCYISTTVTSALDEHKVPYDSHDLFHLAGLFPLMSCIRAGFSLVLHETFPPTVDTIFKTLHNQKVTGALIPPIMVEHMVMRLQEPDCPAEWNNASSFQHLKNLMFGGAPVKDNIAAYLTHHTSMNLCSLYGSTEINGFMAASMVDPQNVTGLRPLPTVKDYVIWEDAQMETRNGEKLYHLAVKGSCPTLATGVTNRPDGGFDSNDLFIKSEFPSYYKYFGRRDDTIVFENGEKTNPIPMEATFRECPIIDQAVVCGSDRPATLALVQLNIDEAMKHTPHEIIQLVHNAANKVNEMCPNHAKVLKQLIYILPFNSRMPSTDKGTAKRKLVMAQFADTINQLYDSFSKGSGSDDANEKLDGKSMSAATLKNHLIQATADVMEKPASFIEEHSDDSLFDYGLNSLLITQLRNRMLNWFDDVPQNLMYKFPTINSLVNALQSTSSNNDDPTGYEATKKLTQHYKDLAYKDFEVIKAKYPQGTEPVYLLTGVTGSIGSFTLEDLLTRNKNTKVYCLVRAKTPAAATERLVKAFHDRQLNTELLHQALANKNVQAFPMNLDDDMLGFSEQQFNQLKSEITIILHSAWLLDFNQPLEHFDRTCIQGMYRLLKFAYRGPSRPAMHIHTLSSVSATCAWISGQTADDGTPIIPESILPDDPSKCAMPIGYAESKFLCEHLFHYLATEKNFPAVVERVGQICGDTKHGVWNYTEQFSLMFVGGAGVMHKMPDLDMLIDWLPVDYAARAINEIMSCCWDKETNGPLTPPSKQEHNPFHVVNPQRTNWAAVLEATRACGLEFETVPLEQWTEALSKDDTNPAYRLLSFFSNLGNEASMPIWSTKHTSLIAPSLTEASPVSDKNLLQKFITYWRQV</sequence>
<name>A0A1X2GIU0_9FUNG</name>
<dbReference type="GO" id="GO:0031177">
    <property type="term" value="F:phosphopantetheine binding"/>
    <property type="evidence" value="ECO:0007669"/>
    <property type="project" value="InterPro"/>
</dbReference>
<dbReference type="Pfam" id="PF23562">
    <property type="entry name" value="AMP-binding_C_3"/>
    <property type="match status" value="1"/>
</dbReference>
<dbReference type="InterPro" id="IPR042099">
    <property type="entry name" value="ANL_N_sf"/>
</dbReference>
<accession>A0A1X2GIU0</accession>
<feature type="non-terminal residue" evidence="4">
    <location>
        <position position="1"/>
    </location>
</feature>
<dbReference type="InterPro" id="IPR036291">
    <property type="entry name" value="NAD(P)-bd_dom_sf"/>
</dbReference>
<dbReference type="Gene3D" id="1.10.1200.10">
    <property type="entry name" value="ACP-like"/>
    <property type="match status" value="1"/>
</dbReference>
<dbReference type="Pfam" id="PF00550">
    <property type="entry name" value="PP-binding"/>
    <property type="match status" value="1"/>
</dbReference>
<feature type="domain" description="Carrier" evidence="3">
    <location>
        <begin position="489"/>
        <end position="567"/>
    </location>
</feature>
<protein>
    <submittedName>
        <fullName evidence="4">Acetyl-CoA synthetase-like protein</fullName>
    </submittedName>
</protein>
<dbReference type="Pfam" id="PF07993">
    <property type="entry name" value="NAD_binding_4"/>
    <property type="match status" value="1"/>
</dbReference>
<dbReference type="SUPFAM" id="SSF56801">
    <property type="entry name" value="Acetyl-CoA synthetase-like"/>
    <property type="match status" value="1"/>
</dbReference>
<gene>
    <name evidence="4" type="ORF">DM01DRAFT_241742</name>
</gene>
<dbReference type="OrthoDB" id="429813at2759"/>
<dbReference type="PROSITE" id="PS00012">
    <property type="entry name" value="PHOSPHOPANTETHEINE"/>
    <property type="match status" value="1"/>
</dbReference>
<dbReference type="InterPro" id="IPR036736">
    <property type="entry name" value="ACP-like_sf"/>
</dbReference>
<dbReference type="InterPro" id="IPR006162">
    <property type="entry name" value="Ppantetheine_attach_site"/>
</dbReference>
<evidence type="ECO:0000313" key="5">
    <source>
        <dbReference type="Proteomes" id="UP000242146"/>
    </source>
</evidence>
<evidence type="ECO:0000256" key="2">
    <source>
        <dbReference type="ARBA" id="ARBA00022553"/>
    </source>
</evidence>
<dbReference type="Proteomes" id="UP000242146">
    <property type="component" value="Unassembled WGS sequence"/>
</dbReference>
<dbReference type="SMART" id="SM00823">
    <property type="entry name" value="PKS_PP"/>
    <property type="match status" value="1"/>
</dbReference>
<evidence type="ECO:0000259" key="3">
    <source>
        <dbReference type="PROSITE" id="PS50075"/>
    </source>
</evidence>
<dbReference type="InterPro" id="IPR009081">
    <property type="entry name" value="PP-bd_ACP"/>
</dbReference>
<dbReference type="Pfam" id="PF00501">
    <property type="entry name" value="AMP-binding"/>
    <property type="match status" value="1"/>
</dbReference>
<keyword evidence="1" id="KW-0596">Phosphopantetheine</keyword>
<dbReference type="InterPro" id="IPR013120">
    <property type="entry name" value="FAR_NAD-bd"/>
</dbReference>
<dbReference type="EMBL" id="MCGT01000014">
    <property type="protein sequence ID" value="ORX54039.1"/>
    <property type="molecule type" value="Genomic_DNA"/>
</dbReference>
<reference evidence="4 5" key="1">
    <citation type="submission" date="2016-07" db="EMBL/GenBank/DDBJ databases">
        <title>Pervasive Adenine N6-methylation of Active Genes in Fungi.</title>
        <authorList>
            <consortium name="DOE Joint Genome Institute"/>
            <person name="Mondo S.J."/>
            <person name="Dannebaum R.O."/>
            <person name="Kuo R.C."/>
            <person name="Labutti K."/>
            <person name="Haridas S."/>
            <person name="Kuo A."/>
            <person name="Salamov A."/>
            <person name="Ahrendt S.R."/>
            <person name="Lipzen A."/>
            <person name="Sullivan W."/>
            <person name="Andreopoulos W.B."/>
            <person name="Clum A."/>
            <person name="Lindquist E."/>
            <person name="Daum C."/>
            <person name="Ramamoorthy G.K."/>
            <person name="Gryganskyi A."/>
            <person name="Culley D."/>
            <person name="Magnuson J.K."/>
            <person name="James T.Y."/>
            <person name="O'Malley M.A."/>
            <person name="Stajich J.E."/>
            <person name="Spatafora J.W."/>
            <person name="Visel A."/>
            <person name="Grigoriev I.V."/>
        </authorList>
    </citation>
    <scope>NUCLEOTIDE SEQUENCE [LARGE SCALE GENOMIC DNA]</scope>
    <source>
        <strain evidence="4 5">NRRL 3301</strain>
    </source>
</reference>
<dbReference type="PANTHER" id="PTHR43439">
    <property type="entry name" value="PHENYLACETATE-COENZYME A LIGASE"/>
    <property type="match status" value="1"/>
</dbReference>
<dbReference type="InterPro" id="IPR051414">
    <property type="entry name" value="Adenylate-forming_Reductase"/>
</dbReference>